<organism evidence="2 3">
    <name type="scientific">Trebonia kvetii</name>
    <dbReference type="NCBI Taxonomy" id="2480626"/>
    <lineage>
        <taxon>Bacteria</taxon>
        <taxon>Bacillati</taxon>
        <taxon>Actinomycetota</taxon>
        <taxon>Actinomycetes</taxon>
        <taxon>Streptosporangiales</taxon>
        <taxon>Treboniaceae</taxon>
        <taxon>Trebonia</taxon>
    </lineage>
</organism>
<accession>A0A6P2BTW9</accession>
<dbReference type="EMBL" id="RPFW01000006">
    <property type="protein sequence ID" value="TVZ01811.1"/>
    <property type="molecule type" value="Genomic_DNA"/>
</dbReference>
<evidence type="ECO:0000256" key="1">
    <source>
        <dbReference type="SAM" id="MobiDB-lite"/>
    </source>
</evidence>
<dbReference type="Pfam" id="PF00805">
    <property type="entry name" value="Pentapeptide"/>
    <property type="match status" value="2"/>
</dbReference>
<reference evidence="2 3" key="1">
    <citation type="submission" date="2018-11" db="EMBL/GenBank/DDBJ databases">
        <title>Trebonia kvetii gen.nov., sp.nov., a novel acidophilic actinobacterium, and proposal of the new actinobacterial family Treboniaceae fam. nov.</title>
        <authorList>
            <person name="Rapoport D."/>
            <person name="Sagova-Mareckova M."/>
            <person name="Sedlacek I."/>
            <person name="Provaznik J."/>
            <person name="Kralova S."/>
            <person name="Pavlinic D."/>
            <person name="Benes V."/>
            <person name="Kopecky J."/>
        </authorList>
    </citation>
    <scope>NUCLEOTIDE SEQUENCE [LARGE SCALE GENOMIC DNA]</scope>
    <source>
        <strain evidence="2 3">15Tr583</strain>
    </source>
</reference>
<protein>
    <submittedName>
        <fullName evidence="2">Pentapeptide repeat-containing protein</fullName>
    </submittedName>
</protein>
<dbReference type="Gene3D" id="2.160.20.80">
    <property type="entry name" value="E3 ubiquitin-protein ligase SopA"/>
    <property type="match status" value="1"/>
</dbReference>
<dbReference type="InterPro" id="IPR051082">
    <property type="entry name" value="Pentapeptide-BTB/POZ_domain"/>
</dbReference>
<dbReference type="InterPro" id="IPR001646">
    <property type="entry name" value="5peptide_repeat"/>
</dbReference>
<dbReference type="SUPFAM" id="SSF141571">
    <property type="entry name" value="Pentapeptide repeat-like"/>
    <property type="match status" value="1"/>
</dbReference>
<dbReference type="AlphaFoldDB" id="A0A6P2BTW9"/>
<evidence type="ECO:0000313" key="3">
    <source>
        <dbReference type="Proteomes" id="UP000460272"/>
    </source>
</evidence>
<dbReference type="RefSeq" id="WP_145858688.1">
    <property type="nucleotide sequence ID" value="NZ_RPFW01000006.1"/>
</dbReference>
<dbReference type="OrthoDB" id="4563217at2"/>
<name>A0A6P2BTW9_9ACTN</name>
<feature type="region of interest" description="Disordered" evidence="1">
    <location>
        <begin position="289"/>
        <end position="312"/>
    </location>
</feature>
<keyword evidence="3" id="KW-1185">Reference proteome</keyword>
<evidence type="ECO:0000313" key="2">
    <source>
        <dbReference type="EMBL" id="TVZ01811.1"/>
    </source>
</evidence>
<dbReference type="Proteomes" id="UP000460272">
    <property type="component" value="Unassembled WGS sequence"/>
</dbReference>
<sequence>MDPTVAAALIGAAAAIVGVGGTVAGAITGARNTRQANQATIDAAHRDTQLTLDAASRDTQRTLLTTLEAQFADRYSRALDQVGSMNSDVRIGGIYALESLALDSSRHHPTVMEVLTTFIREHSRTPADGTRPERWPLPEVQAALTVVGRRVTEHDIRRVDLLGADLANANLSDAKLADAVLLLANLTSANLFLADLTSANLFLVDLTEAKLISAKLAGANLSQANLSGADLSGADLKGANLSGANLSGVDLTQADLADTHWPTNASIPTGWTSDDDPESADGTVRLRLVNASPSSAGERRPLHTLAPGGRSM</sequence>
<dbReference type="PANTHER" id="PTHR14136:SF17">
    <property type="entry name" value="BTB_POZ DOMAIN-CONTAINING PROTEIN KCTD9"/>
    <property type="match status" value="1"/>
</dbReference>
<gene>
    <name evidence="2" type="ORF">EAS64_30650</name>
</gene>
<proteinExistence type="predicted"/>
<comment type="caution">
    <text evidence="2">The sequence shown here is derived from an EMBL/GenBank/DDBJ whole genome shotgun (WGS) entry which is preliminary data.</text>
</comment>
<dbReference type="PANTHER" id="PTHR14136">
    <property type="entry name" value="BTB_POZ DOMAIN-CONTAINING PROTEIN KCTD9"/>
    <property type="match status" value="1"/>
</dbReference>